<feature type="domain" description="SCA7" evidence="2">
    <location>
        <begin position="408"/>
        <end position="475"/>
    </location>
</feature>
<dbReference type="Pfam" id="PF08313">
    <property type="entry name" value="SCA7"/>
    <property type="match status" value="1"/>
</dbReference>
<feature type="region of interest" description="Disordered" evidence="1">
    <location>
        <begin position="470"/>
        <end position="567"/>
    </location>
</feature>
<feature type="compositionally biased region" description="Pro residues" evidence="1">
    <location>
        <begin position="346"/>
        <end position="368"/>
    </location>
</feature>
<feature type="compositionally biased region" description="Low complexity" evidence="1">
    <location>
        <begin position="280"/>
        <end position="290"/>
    </location>
</feature>
<dbReference type="Ensembl" id="ENSGWIT00000038133.1">
    <property type="protein sequence ID" value="ENSGWIP00000034963.1"/>
    <property type="gene ID" value="ENSGWIG00000018126.1"/>
</dbReference>
<dbReference type="Gene3D" id="6.10.140.1270">
    <property type="match status" value="1"/>
</dbReference>
<reference evidence="3" key="2">
    <citation type="submission" date="2025-08" db="UniProtKB">
        <authorList>
            <consortium name="Ensembl"/>
        </authorList>
    </citation>
    <scope>IDENTIFICATION</scope>
</reference>
<feature type="region of interest" description="Disordered" evidence="1">
    <location>
        <begin position="617"/>
        <end position="920"/>
    </location>
</feature>
<accession>A0A8C5GTR6</accession>
<reference evidence="3" key="3">
    <citation type="submission" date="2025-09" db="UniProtKB">
        <authorList>
            <consortium name="Ensembl"/>
        </authorList>
    </citation>
    <scope>IDENTIFICATION</scope>
</reference>
<feature type="compositionally biased region" description="Low complexity" evidence="1">
    <location>
        <begin position="631"/>
        <end position="649"/>
    </location>
</feature>
<feature type="compositionally biased region" description="Pro residues" evidence="1">
    <location>
        <begin position="752"/>
        <end position="761"/>
    </location>
</feature>
<name>A0A8C5GTR6_GOUWI</name>
<sequence length="920" mass="99158">MMAVCERAAKVMAALDRRVPSLDDFVGQSWTSWADWATVAPADGSDVDDYSKNGKKAAEAMSLSKEDMSIFGLYPGHDDFYLVVCSHCGQVVKPQAFEKHCERRHGPLAKLYARLRSSASAPQPQQRSAPQPQSQQRSAPQLQQKSAPQPQLQQRSAPQPQLQQRSAPQPQLQQRSAPQPQLQQRSAPQTQPQQRSTPQPQPQPQQRSAPQPQQRSASHPHPQQRSATQPQQRSAPQPQLQQRSAPQPQQRSAPQPHPQPRLAPQPQTQPQQRSHHGHSPSHGTTTSSSSMWETCRGQGATQTRTTPSSPSTPPQHRHSKNSKDGIRPSNQEKSSNSSLSEMGVFKPPPPLEPPISSPPPSLRDPPWPHGGTPPGRNSPADSRNLPQRKESTSPSAMSAHRVPRPYNKMASKRECDLDKHCGVLDPDRKKVCTRLLTCNIHSIHQRRKVVGRSRNFDQLVAELKTRVREKGIQALDGGPPVGRSPSPEAPREQAGAPHCRKPLASLPAFSRSTAPSESVSDEENQSKEEASPRAPSPITHGRISSDESDAEGPEEPADYSVSSSHPRPAAVCSFGSHALSHGIYTFDRRLHHLRSALSSMLEQHISAHLWKKIPQAADLHHPPPSTKNIFSSSHASIASAPSSSSSSLHSRIRTGSHISSSVKTSSVSSCGRSLDRNASSENANANAAHSASPTKFTSVRPASAGGQSKNPVGRPTKQMLRLREEAVTAATQRKRKAPAQEGEHSGPDRNCIPPPPAPPLPHAQTNGTLSPSGKPRHPPPSLESHSLPNKSLWTYKRTHPPLGRSSPPESAVTNSHSRAGGGDSGLHGPSSGRGLEHQGLLKKRKAGAMEEHLSSSKLSSHRTASTSSLSSSSGSGSGSSSSPRSNFYTWKDGKGGGLAGGVEKRLGTPKVGVCTERSNV</sequence>
<feature type="compositionally biased region" description="Low complexity" evidence="1">
    <location>
        <begin position="116"/>
        <end position="254"/>
    </location>
</feature>
<organism evidence="3 4">
    <name type="scientific">Gouania willdenowi</name>
    <name type="common">Blunt-snouted clingfish</name>
    <name type="synonym">Lepadogaster willdenowi</name>
    <dbReference type="NCBI Taxonomy" id="441366"/>
    <lineage>
        <taxon>Eukaryota</taxon>
        <taxon>Metazoa</taxon>
        <taxon>Chordata</taxon>
        <taxon>Craniata</taxon>
        <taxon>Vertebrata</taxon>
        <taxon>Euteleostomi</taxon>
        <taxon>Actinopterygii</taxon>
        <taxon>Neopterygii</taxon>
        <taxon>Teleostei</taxon>
        <taxon>Neoteleostei</taxon>
        <taxon>Acanthomorphata</taxon>
        <taxon>Ovalentaria</taxon>
        <taxon>Blenniimorphae</taxon>
        <taxon>Blenniiformes</taxon>
        <taxon>Gobiesocoidei</taxon>
        <taxon>Gobiesocidae</taxon>
        <taxon>Gobiesocinae</taxon>
        <taxon>Gouania</taxon>
    </lineage>
</organism>
<protein>
    <submittedName>
        <fullName evidence="3">Ataxin-7-like protein 2</fullName>
    </submittedName>
</protein>
<dbReference type="Proteomes" id="UP000694680">
    <property type="component" value="Chromosome 5"/>
</dbReference>
<reference evidence="3" key="1">
    <citation type="submission" date="2020-06" db="EMBL/GenBank/DDBJ databases">
        <authorList>
            <consortium name="Wellcome Sanger Institute Data Sharing"/>
        </authorList>
    </citation>
    <scope>NUCLEOTIDE SEQUENCE [LARGE SCALE GENOMIC DNA]</scope>
</reference>
<dbReference type="AlphaFoldDB" id="A0A8C5GTR6"/>
<feature type="compositionally biased region" description="Low complexity" evidence="1">
    <location>
        <begin position="329"/>
        <end position="341"/>
    </location>
</feature>
<keyword evidence="4" id="KW-1185">Reference proteome</keyword>
<evidence type="ECO:0000313" key="3">
    <source>
        <dbReference type="Ensembl" id="ENSGWIP00000034963.1"/>
    </source>
</evidence>
<evidence type="ECO:0000259" key="2">
    <source>
        <dbReference type="PROSITE" id="PS51505"/>
    </source>
</evidence>
<feature type="compositionally biased region" description="Low complexity" evidence="1">
    <location>
        <begin position="855"/>
        <end position="885"/>
    </location>
</feature>
<feature type="compositionally biased region" description="Low complexity" evidence="1">
    <location>
        <begin position="656"/>
        <end position="692"/>
    </location>
</feature>
<dbReference type="PROSITE" id="PS51505">
    <property type="entry name" value="SCA7"/>
    <property type="match status" value="1"/>
</dbReference>
<dbReference type="InterPro" id="IPR052237">
    <property type="entry name" value="Ataxin-7-like_regulator"/>
</dbReference>
<feature type="compositionally biased region" description="Acidic residues" evidence="1">
    <location>
        <begin position="546"/>
        <end position="557"/>
    </location>
</feature>
<dbReference type="PANTHER" id="PTHR15117:SF5">
    <property type="entry name" value="ATAXIN-7-LIKE PROTEIN 2"/>
    <property type="match status" value="1"/>
</dbReference>
<gene>
    <name evidence="3" type="primary">atxn7l2a</name>
</gene>
<feature type="region of interest" description="Disordered" evidence="1">
    <location>
        <begin position="116"/>
        <end position="407"/>
    </location>
</feature>
<dbReference type="PANTHER" id="PTHR15117">
    <property type="entry name" value="ATAXIN 7 RELATED"/>
    <property type="match status" value="1"/>
</dbReference>
<evidence type="ECO:0000313" key="4">
    <source>
        <dbReference type="Proteomes" id="UP000694680"/>
    </source>
</evidence>
<proteinExistence type="predicted"/>
<evidence type="ECO:0000256" key="1">
    <source>
        <dbReference type="SAM" id="MobiDB-lite"/>
    </source>
</evidence>
<dbReference type="InterPro" id="IPR013243">
    <property type="entry name" value="SCA7_dom"/>
</dbReference>
<feature type="compositionally biased region" description="Polar residues" evidence="1">
    <location>
        <begin position="807"/>
        <end position="817"/>
    </location>
</feature>